<dbReference type="Pfam" id="PF08387">
    <property type="entry name" value="FBD"/>
    <property type="match status" value="1"/>
</dbReference>
<dbReference type="CDD" id="cd22160">
    <property type="entry name" value="F-box_AtFBL13-like"/>
    <property type="match status" value="1"/>
</dbReference>
<dbReference type="PANTHER" id="PTHR31900">
    <property type="entry name" value="F-BOX/RNI SUPERFAMILY PROTEIN-RELATED"/>
    <property type="match status" value="1"/>
</dbReference>
<dbReference type="Pfam" id="PF00646">
    <property type="entry name" value="F-box"/>
    <property type="match status" value="1"/>
</dbReference>
<dbReference type="SMART" id="SM00256">
    <property type="entry name" value="FBOX"/>
    <property type="match status" value="1"/>
</dbReference>
<dbReference type="Gene3D" id="1.20.1280.50">
    <property type="match status" value="1"/>
</dbReference>
<dbReference type="InterPro" id="IPR006566">
    <property type="entry name" value="FBD"/>
</dbReference>
<reference evidence="3" key="1">
    <citation type="journal article" date="2013" name="Nat. Genet.">
        <title>The Capsella rubella genome and the genomic consequences of rapid mating system evolution.</title>
        <authorList>
            <person name="Slotte T."/>
            <person name="Hazzouri K.M."/>
            <person name="Agren J.A."/>
            <person name="Koenig D."/>
            <person name="Maumus F."/>
            <person name="Guo Y.L."/>
            <person name="Steige K."/>
            <person name="Platts A.E."/>
            <person name="Escobar J.S."/>
            <person name="Newman L.K."/>
            <person name="Wang W."/>
            <person name="Mandakova T."/>
            <person name="Vello E."/>
            <person name="Smith L.M."/>
            <person name="Henz S.R."/>
            <person name="Steffen J."/>
            <person name="Takuno S."/>
            <person name="Brandvain Y."/>
            <person name="Coop G."/>
            <person name="Andolfatto P."/>
            <person name="Hu T.T."/>
            <person name="Blanchette M."/>
            <person name="Clark R.M."/>
            <person name="Quesneville H."/>
            <person name="Nordborg M."/>
            <person name="Gaut B.S."/>
            <person name="Lysak M.A."/>
            <person name="Jenkins J."/>
            <person name="Grimwood J."/>
            <person name="Chapman J."/>
            <person name="Prochnik S."/>
            <person name="Shu S."/>
            <person name="Rokhsar D."/>
            <person name="Schmutz J."/>
            <person name="Weigel D."/>
            <person name="Wright S.I."/>
        </authorList>
    </citation>
    <scope>NUCLEOTIDE SEQUENCE [LARGE SCALE GENOMIC DNA]</scope>
    <source>
        <strain evidence="3">cv. Monte Gargano</strain>
    </source>
</reference>
<proteinExistence type="predicted"/>
<dbReference type="SUPFAM" id="SSF52047">
    <property type="entry name" value="RNI-like"/>
    <property type="match status" value="1"/>
</dbReference>
<evidence type="ECO:0000313" key="2">
    <source>
        <dbReference type="EMBL" id="EOA14823.1"/>
    </source>
</evidence>
<feature type="domain" description="F-box" evidence="1">
    <location>
        <begin position="1"/>
        <end position="37"/>
    </location>
</feature>
<dbReference type="InterPro" id="IPR036047">
    <property type="entry name" value="F-box-like_dom_sf"/>
</dbReference>
<dbReference type="Proteomes" id="UP000029121">
    <property type="component" value="Unassembled WGS sequence"/>
</dbReference>
<dbReference type="KEGG" id="crb:17876875"/>
<dbReference type="PROSITE" id="PS50181">
    <property type="entry name" value="FBOX"/>
    <property type="match status" value="1"/>
</dbReference>
<dbReference type="InterPro" id="IPR032675">
    <property type="entry name" value="LRR_dom_sf"/>
</dbReference>
<dbReference type="InterPro" id="IPR001810">
    <property type="entry name" value="F-box_dom"/>
</dbReference>
<dbReference type="OrthoDB" id="613853at2759"/>
<keyword evidence="3" id="KW-1185">Reference proteome</keyword>
<dbReference type="Gene3D" id="3.80.10.10">
    <property type="entry name" value="Ribonuclease Inhibitor"/>
    <property type="match status" value="1"/>
</dbReference>
<accession>R0GUF0</accession>
<evidence type="ECO:0000259" key="1">
    <source>
        <dbReference type="PROSITE" id="PS50181"/>
    </source>
</evidence>
<evidence type="ECO:0000313" key="3">
    <source>
        <dbReference type="Proteomes" id="UP000029121"/>
    </source>
</evidence>
<dbReference type="AlphaFoldDB" id="R0GUF0"/>
<sequence length="418" mass="49162">MDIISHLPDDVLLKILSFLRTKDVMRTMFLSKRWESLWMFVPRLEFDDTTHFPTPPFTQAGYNIFRQFVDRSLMSFEGQVLQSLYLKLDGPFAYEDVTIWVKTAVKRGLVELKLQYSERCWRLFLPKSLYKSFETIVVLKLEEVGLDFPNLVCLRSLKTLFLKSVIFSSSRSLLRLLPKCPVLEDLYIEHRPIATFSQIFRIEVPTLKRLSLNYDGIYELDIDAQSLKYLYIKDRSRKNSFCEIKNINDLVKVNIEVILRRPEELLHSLTSAEHMRLCLSYSEVVYPVGSCFPRLKHLEVCSCKSEWLYLFMRLLKDSPSLKVIKINQNHNTKIVRPEWYQPRSVPTCLPSSLEILEWDKYRGFEEEKELSTYILKNAICLKKASFIAKSIDDKEKLHMLQKLSFSPRVSSTCELVFT</sequence>
<dbReference type="PANTHER" id="PTHR31900:SF29">
    <property type="entry name" value="FBD-LIKE DOMAIN FAMILY PROTEIN"/>
    <property type="match status" value="1"/>
</dbReference>
<protein>
    <recommendedName>
        <fullName evidence="1">F-box domain-containing protein</fullName>
    </recommendedName>
</protein>
<dbReference type="InterPro" id="IPR055411">
    <property type="entry name" value="LRR_FXL15/At3g58940/PEG3-like"/>
</dbReference>
<dbReference type="Pfam" id="PF24758">
    <property type="entry name" value="LRR_At5g56370"/>
    <property type="match status" value="1"/>
</dbReference>
<dbReference type="STRING" id="81985.R0GUF0"/>
<dbReference type="SMART" id="SM00579">
    <property type="entry name" value="FBD"/>
    <property type="match status" value="1"/>
</dbReference>
<organism evidence="2 3">
    <name type="scientific">Capsella rubella</name>
    <dbReference type="NCBI Taxonomy" id="81985"/>
    <lineage>
        <taxon>Eukaryota</taxon>
        <taxon>Viridiplantae</taxon>
        <taxon>Streptophyta</taxon>
        <taxon>Embryophyta</taxon>
        <taxon>Tracheophyta</taxon>
        <taxon>Spermatophyta</taxon>
        <taxon>Magnoliopsida</taxon>
        <taxon>eudicotyledons</taxon>
        <taxon>Gunneridae</taxon>
        <taxon>Pentapetalae</taxon>
        <taxon>rosids</taxon>
        <taxon>malvids</taxon>
        <taxon>Brassicales</taxon>
        <taxon>Brassicaceae</taxon>
        <taxon>Camelineae</taxon>
        <taxon>Capsella</taxon>
    </lineage>
</organism>
<dbReference type="eggNOG" id="ENOG502R66V">
    <property type="taxonomic scope" value="Eukaryota"/>
</dbReference>
<gene>
    <name evidence="2" type="ORF">CARUB_v10028133mg</name>
</gene>
<dbReference type="SUPFAM" id="SSF81383">
    <property type="entry name" value="F-box domain"/>
    <property type="match status" value="1"/>
</dbReference>
<dbReference type="EMBL" id="KB870812">
    <property type="protein sequence ID" value="EOA14823.1"/>
    <property type="molecule type" value="Genomic_DNA"/>
</dbReference>
<dbReference type="InterPro" id="IPR053781">
    <property type="entry name" value="F-box_AtFBL13-like"/>
</dbReference>
<dbReference type="InterPro" id="IPR050232">
    <property type="entry name" value="FBL13/AtMIF1-like"/>
</dbReference>
<name>R0GUF0_9BRAS</name>